<feature type="compositionally biased region" description="Basic and acidic residues" evidence="1">
    <location>
        <begin position="29"/>
        <end position="50"/>
    </location>
</feature>
<sequence length="278" mass="29691">MLSRPPSTSAESTTDETGAPTNVSGSSSDLERSGTDSQHTEDPAVATDRSHLDEAIGASLAWYDDIHAMHGIRTVVRDGLWRSTGPALPWHSIAKTLHPDLRDDAVASAVADRTDCSVADTYGTLDLSPYGFTLLFEAQWLRHPGGPSTRGPHLPEQWSVIDSADRLATWSAIHDYAGVLTEEALSHPRLTVLARYQGMDMLAGAVLNDAGPTVGLSNLWSLDGHSSDVDGALAAAHTMYPGHPVTAYAQGDELARLTQLGFVPLGPHRVWLRSGSTP</sequence>
<name>A0A6J4PP24_9ACTN</name>
<dbReference type="AlphaFoldDB" id="A0A6J4PP24"/>
<gene>
    <name evidence="2" type="ORF">AVDCRST_MAG06-3168</name>
</gene>
<organism evidence="2">
    <name type="scientific">uncultured Nocardioides sp</name>
    <dbReference type="NCBI Taxonomy" id="198441"/>
    <lineage>
        <taxon>Bacteria</taxon>
        <taxon>Bacillati</taxon>
        <taxon>Actinomycetota</taxon>
        <taxon>Actinomycetes</taxon>
        <taxon>Propionibacteriales</taxon>
        <taxon>Nocardioidaceae</taxon>
        <taxon>Nocardioides</taxon>
        <taxon>environmental samples</taxon>
    </lineage>
</organism>
<reference evidence="2" key="1">
    <citation type="submission" date="2020-02" db="EMBL/GenBank/DDBJ databases">
        <authorList>
            <person name="Meier V. D."/>
        </authorList>
    </citation>
    <scope>NUCLEOTIDE SEQUENCE</scope>
    <source>
        <strain evidence="2">AVDCRST_MAG06</strain>
    </source>
</reference>
<evidence type="ECO:0000256" key="1">
    <source>
        <dbReference type="SAM" id="MobiDB-lite"/>
    </source>
</evidence>
<protein>
    <submittedName>
        <fullName evidence="2">Uncharacterized protein</fullName>
    </submittedName>
</protein>
<proteinExistence type="predicted"/>
<feature type="compositionally biased region" description="Polar residues" evidence="1">
    <location>
        <begin position="1"/>
        <end position="28"/>
    </location>
</feature>
<evidence type="ECO:0000313" key="2">
    <source>
        <dbReference type="EMBL" id="CAA9415551.1"/>
    </source>
</evidence>
<accession>A0A6J4PP24</accession>
<feature type="region of interest" description="Disordered" evidence="1">
    <location>
        <begin position="1"/>
        <end position="50"/>
    </location>
</feature>
<dbReference type="EMBL" id="CADCUP010000211">
    <property type="protein sequence ID" value="CAA9415551.1"/>
    <property type="molecule type" value="Genomic_DNA"/>
</dbReference>